<dbReference type="Gene3D" id="2.40.110.10">
    <property type="entry name" value="Butyryl-CoA Dehydrogenase, subunit A, domain 2"/>
    <property type="match status" value="1"/>
</dbReference>
<dbReference type="Gene3D" id="1.10.540.10">
    <property type="entry name" value="Acyl-CoA dehydrogenase/oxidase, N-terminal domain"/>
    <property type="match status" value="1"/>
</dbReference>
<dbReference type="SUPFAM" id="SSF56645">
    <property type="entry name" value="Acyl-CoA dehydrogenase NM domain-like"/>
    <property type="match status" value="1"/>
</dbReference>
<dbReference type="InterPro" id="IPR006091">
    <property type="entry name" value="Acyl-CoA_Oxase/DH_mid-dom"/>
</dbReference>
<dbReference type="PANTHER" id="PTHR43884:SF25">
    <property type="entry name" value="ACYL-COA DEHYDROGENASE YDBM-RELATED"/>
    <property type="match status" value="1"/>
</dbReference>
<keyword evidence="7" id="KW-1185">Reference proteome</keyword>
<dbReference type="InterPro" id="IPR013107">
    <property type="entry name" value="Acyl-CoA_DH_C"/>
</dbReference>
<dbReference type="GO" id="GO:0003995">
    <property type="term" value="F:acyl-CoA dehydrogenase activity"/>
    <property type="evidence" value="ECO:0007669"/>
    <property type="project" value="TreeGrafter"/>
</dbReference>
<protein>
    <submittedName>
        <fullName evidence="6">Acyl-CoA dehydrogenase</fullName>
    </submittedName>
</protein>
<dbReference type="InterPro" id="IPR046373">
    <property type="entry name" value="Acyl-CoA_Oxase/DH_mid-dom_sf"/>
</dbReference>
<dbReference type="SUPFAM" id="SSF47203">
    <property type="entry name" value="Acyl-CoA dehydrogenase C-terminal domain-like"/>
    <property type="match status" value="1"/>
</dbReference>
<dbReference type="STRING" id="1314751.GCA_001591425_04185"/>
<dbReference type="Pfam" id="PF08028">
    <property type="entry name" value="Acyl-CoA_dh_2"/>
    <property type="match status" value="1"/>
</dbReference>
<dbReference type="InterPro" id="IPR009100">
    <property type="entry name" value="AcylCoA_DH/oxidase_NM_dom_sf"/>
</dbReference>
<dbReference type="AlphaFoldDB" id="A0A223KLL4"/>
<evidence type="ECO:0000256" key="1">
    <source>
        <dbReference type="ARBA" id="ARBA00022630"/>
    </source>
</evidence>
<accession>A0A223KLL4</accession>
<dbReference type="Proteomes" id="UP000215224">
    <property type="component" value="Chromosome"/>
</dbReference>
<keyword evidence="1" id="KW-0285">Flavoprotein</keyword>
<proteinExistence type="predicted"/>
<dbReference type="Pfam" id="PF02771">
    <property type="entry name" value="Acyl-CoA_dh_N"/>
    <property type="match status" value="1"/>
</dbReference>
<dbReference type="Gene3D" id="1.20.140.10">
    <property type="entry name" value="Butyryl-CoA Dehydrogenase, subunit A, domain 3"/>
    <property type="match status" value="1"/>
</dbReference>
<gene>
    <name evidence="6" type="ORF">BC6307_02625</name>
</gene>
<dbReference type="CDD" id="cd00567">
    <property type="entry name" value="ACAD"/>
    <property type="match status" value="1"/>
</dbReference>
<keyword evidence="2" id="KW-0560">Oxidoreductase</keyword>
<dbReference type="EMBL" id="CP018866">
    <property type="protein sequence ID" value="AST90254.1"/>
    <property type="molecule type" value="Genomic_DNA"/>
</dbReference>
<feature type="domain" description="Acyl-CoA oxidase/dehydrogenase middle" evidence="3">
    <location>
        <begin position="128"/>
        <end position="220"/>
    </location>
</feature>
<dbReference type="RefSeq" id="WP_066420319.1">
    <property type="nucleotide sequence ID" value="NZ_CP018866.1"/>
</dbReference>
<feature type="domain" description="Acyl-CoA dehydrogenase/oxidase N-terminal" evidence="4">
    <location>
        <begin position="11"/>
        <end position="99"/>
    </location>
</feature>
<evidence type="ECO:0000313" key="6">
    <source>
        <dbReference type="EMBL" id="AST90254.1"/>
    </source>
</evidence>
<evidence type="ECO:0000256" key="2">
    <source>
        <dbReference type="ARBA" id="ARBA00023002"/>
    </source>
</evidence>
<name>A0A223KLL4_9BACI</name>
<sequence>MNGITNFSTTKSQSELVEKASQLAQIFSERAAFHDEQAAFPFDNFADIKKAQLLDLTIPKEYGGKGGGLYDFLLLQETIAQGDGPTALCLGWHLGILMNVATYRPWPKQTFEHICKEVVEHQKLLNSAHSEKETGSPARGGKPTTTAKNVDGNWIINGRKSFASLAPILDYFIISATIEETGDVGEFILPRDVKGLSIEETWETMSMRATRSDDLLLDNVIVTEDALIQTKVVRQNKPQGWLLHIPACYLGIAIAARNEAVKFAKEYQPNSLPHPIKEVPKVRERIGKMDVKLMTARHFLYSVARKWDEHPTKREELIEELAAVKYTVTNSAIEIVDEAMRIVGAQSLQLSSPLQRYYRDVRAGLHNPPSDDITLSLLAKKALEE</sequence>
<feature type="domain" description="Acyl-CoA dehydrogenase C-terminal" evidence="5">
    <location>
        <begin position="246"/>
        <end position="364"/>
    </location>
</feature>
<dbReference type="GO" id="GO:0050660">
    <property type="term" value="F:flavin adenine dinucleotide binding"/>
    <property type="evidence" value="ECO:0007669"/>
    <property type="project" value="InterPro"/>
</dbReference>
<dbReference type="KEGG" id="bcoh:BC6307_02625"/>
<reference evidence="6 7" key="1">
    <citation type="submission" date="2016-12" db="EMBL/GenBank/DDBJ databases">
        <title>The whole genome sequencing and assembly of Bacillus cohnii DSM 6307T strain.</title>
        <authorList>
            <person name="Lee Y.-J."/>
            <person name="Yi H."/>
            <person name="Bahn Y.-S."/>
            <person name="Kim J.F."/>
            <person name="Lee D.-W."/>
        </authorList>
    </citation>
    <scope>NUCLEOTIDE SEQUENCE [LARGE SCALE GENOMIC DNA]</scope>
    <source>
        <strain evidence="6 7">DSM 6307</strain>
    </source>
</reference>
<organism evidence="6 7">
    <name type="scientific">Sutcliffiella cohnii</name>
    <dbReference type="NCBI Taxonomy" id="33932"/>
    <lineage>
        <taxon>Bacteria</taxon>
        <taxon>Bacillati</taxon>
        <taxon>Bacillota</taxon>
        <taxon>Bacilli</taxon>
        <taxon>Bacillales</taxon>
        <taxon>Bacillaceae</taxon>
        <taxon>Sutcliffiella</taxon>
    </lineage>
</organism>
<evidence type="ECO:0000313" key="7">
    <source>
        <dbReference type="Proteomes" id="UP000215224"/>
    </source>
</evidence>
<dbReference type="InterPro" id="IPR013786">
    <property type="entry name" value="AcylCoA_DH/ox_N"/>
</dbReference>
<evidence type="ECO:0000259" key="3">
    <source>
        <dbReference type="Pfam" id="PF02770"/>
    </source>
</evidence>
<dbReference type="InterPro" id="IPR037069">
    <property type="entry name" value="AcylCoA_DH/ox_N_sf"/>
</dbReference>
<dbReference type="InterPro" id="IPR036250">
    <property type="entry name" value="AcylCo_DH-like_C"/>
</dbReference>
<evidence type="ECO:0000259" key="5">
    <source>
        <dbReference type="Pfam" id="PF08028"/>
    </source>
</evidence>
<evidence type="ECO:0000259" key="4">
    <source>
        <dbReference type="Pfam" id="PF02771"/>
    </source>
</evidence>
<dbReference type="Pfam" id="PF02770">
    <property type="entry name" value="Acyl-CoA_dh_M"/>
    <property type="match status" value="1"/>
</dbReference>
<dbReference type="PANTHER" id="PTHR43884">
    <property type="entry name" value="ACYL-COA DEHYDROGENASE"/>
    <property type="match status" value="1"/>
</dbReference>
<dbReference type="PIRSF" id="PIRSF016578">
    <property type="entry name" value="HsaA"/>
    <property type="match status" value="1"/>
</dbReference>